<dbReference type="GO" id="GO:0050909">
    <property type="term" value="P:sensory perception of taste"/>
    <property type="evidence" value="ECO:0007669"/>
    <property type="project" value="InterPro"/>
</dbReference>
<evidence type="ECO:0000313" key="7">
    <source>
        <dbReference type="EMBL" id="KYM77164.1"/>
    </source>
</evidence>
<dbReference type="GO" id="GO:0007165">
    <property type="term" value="P:signal transduction"/>
    <property type="evidence" value="ECO:0007669"/>
    <property type="project" value="UniProtKB-KW"/>
</dbReference>
<organism evidence="7 8">
    <name type="scientific">Atta colombica</name>
    <dbReference type="NCBI Taxonomy" id="520822"/>
    <lineage>
        <taxon>Eukaryota</taxon>
        <taxon>Metazoa</taxon>
        <taxon>Ecdysozoa</taxon>
        <taxon>Arthropoda</taxon>
        <taxon>Hexapoda</taxon>
        <taxon>Insecta</taxon>
        <taxon>Pterygota</taxon>
        <taxon>Neoptera</taxon>
        <taxon>Endopterygota</taxon>
        <taxon>Hymenoptera</taxon>
        <taxon>Apocrita</taxon>
        <taxon>Aculeata</taxon>
        <taxon>Formicoidea</taxon>
        <taxon>Formicidae</taxon>
        <taxon>Myrmicinae</taxon>
        <taxon>Atta</taxon>
    </lineage>
</organism>
<evidence type="ECO:0000256" key="1">
    <source>
        <dbReference type="ARBA" id="ARBA00004651"/>
    </source>
</evidence>
<keyword evidence="3 6" id="KW-0812">Transmembrane</keyword>
<evidence type="ECO:0000313" key="8">
    <source>
        <dbReference type="Proteomes" id="UP000078540"/>
    </source>
</evidence>
<evidence type="ECO:0000256" key="5">
    <source>
        <dbReference type="ARBA" id="ARBA00023136"/>
    </source>
</evidence>
<name>A0A195AYX9_9HYME</name>
<feature type="transmembrane region" description="Helical" evidence="6">
    <location>
        <begin position="360"/>
        <end position="384"/>
    </location>
</feature>
<keyword evidence="6" id="KW-0675">Receptor</keyword>
<comment type="function">
    <text evidence="6">Gustatory receptor which mediates acceptance or avoidance behavior, depending on its substrates.</text>
</comment>
<proteinExistence type="inferred from homology"/>
<dbReference type="GO" id="GO:0005886">
    <property type="term" value="C:plasma membrane"/>
    <property type="evidence" value="ECO:0007669"/>
    <property type="project" value="UniProtKB-SubCell"/>
</dbReference>
<evidence type="ECO:0000256" key="3">
    <source>
        <dbReference type="ARBA" id="ARBA00022692"/>
    </source>
</evidence>
<accession>A0A195AYX9</accession>
<feature type="transmembrane region" description="Helical" evidence="6">
    <location>
        <begin position="38"/>
        <end position="58"/>
    </location>
</feature>
<dbReference type="Proteomes" id="UP000078540">
    <property type="component" value="Unassembled WGS sequence"/>
</dbReference>
<keyword evidence="8" id="KW-1185">Reference proteome</keyword>
<comment type="caution">
    <text evidence="6">Lacks conserved residue(s) required for the propagation of feature annotation.</text>
</comment>
<gene>
    <name evidence="7" type="ORF">ALC53_12459</name>
</gene>
<feature type="transmembrane region" description="Helical" evidence="6">
    <location>
        <begin position="273"/>
        <end position="296"/>
    </location>
</feature>
<dbReference type="InterPro" id="IPR013604">
    <property type="entry name" value="7TM_chemorcpt"/>
</dbReference>
<evidence type="ECO:0000256" key="6">
    <source>
        <dbReference type="RuleBase" id="RU363108"/>
    </source>
</evidence>
<keyword evidence="4 6" id="KW-1133">Transmembrane helix</keyword>
<keyword evidence="5 6" id="KW-0472">Membrane</keyword>
<keyword evidence="2 6" id="KW-1003">Cell membrane</keyword>
<sequence length="441" mass="52481">MTKTLQIALAPLLIIGSLCSLGLFEYPLGQPRPYFSCLYTLVTWSYFIHVHLQLCFISRKLNKIFNIQMLSLKLWIFIETVMYYINVYWVLTLENKQRLTYKPYGIWRHLFITLTFILYSALFLTINYICQTVYCKINETVAILHKLSNHNFDEDLGKQILQFILQIKLRDVKFGMGHFHFGYNFVRQVLLLHFFARLDDFNIADCSETMTKTLHTALAPLLIVGSFCSLGWFEYPLGQPRPYLSCLYTLTMWSYFTYSFYYEFYRIKVWNSISNWTDIIIMITAIGSIAAINFYLKLRFIYRHVHLQLYFISRKLNKTFNIQILLQMLWNFLENMNYFILIYGLLVLQTKQTEIWSFNIIYLFSCSTYYFILHNALFLTLNYICQTVYYKINKTVAILHKLSNYNFDEDLGKQVNNYNNMLYKILTILCVILLALSLPPA</sequence>
<comment type="similarity">
    <text evidence="6">Belongs to the insect chemoreceptor superfamily. Gustatory receptor (GR) family.</text>
</comment>
<feature type="transmembrane region" description="Helical" evidence="6">
    <location>
        <begin position="7"/>
        <end position="26"/>
    </location>
</feature>
<feature type="transmembrane region" description="Helical" evidence="6">
    <location>
        <begin position="242"/>
        <end position="261"/>
    </location>
</feature>
<evidence type="ECO:0000256" key="4">
    <source>
        <dbReference type="ARBA" id="ARBA00022989"/>
    </source>
</evidence>
<feature type="transmembrane region" description="Helical" evidence="6">
    <location>
        <begin position="178"/>
        <end position="196"/>
    </location>
</feature>
<feature type="transmembrane region" description="Helical" evidence="6">
    <location>
        <begin position="421"/>
        <end position="438"/>
    </location>
</feature>
<comment type="subcellular location">
    <subcellularLocation>
        <location evidence="1 6">Cell membrane</location>
        <topology evidence="1 6">Multi-pass membrane protein</topology>
    </subcellularLocation>
</comment>
<reference evidence="7 8" key="1">
    <citation type="submission" date="2015-09" db="EMBL/GenBank/DDBJ databases">
        <title>Atta colombica WGS genome.</title>
        <authorList>
            <person name="Nygaard S."/>
            <person name="Hu H."/>
            <person name="Boomsma J."/>
            <person name="Zhang G."/>
        </authorList>
    </citation>
    <scope>NUCLEOTIDE SEQUENCE [LARGE SCALE GENOMIC DNA]</scope>
    <source>
        <strain evidence="7">Treedump-2</strain>
        <tissue evidence="7">Whole body</tissue>
    </source>
</reference>
<evidence type="ECO:0000256" key="2">
    <source>
        <dbReference type="ARBA" id="ARBA00022475"/>
    </source>
</evidence>
<protein>
    <recommendedName>
        <fullName evidence="6">Gustatory receptor</fullName>
    </recommendedName>
</protein>
<feature type="transmembrane region" description="Helical" evidence="6">
    <location>
        <begin position="324"/>
        <end position="348"/>
    </location>
</feature>
<keyword evidence="6" id="KW-0807">Transducer</keyword>
<dbReference type="Pfam" id="PF08395">
    <property type="entry name" value="7tm_7"/>
    <property type="match status" value="1"/>
</dbReference>
<feature type="transmembrane region" description="Helical" evidence="6">
    <location>
        <begin position="70"/>
        <end position="91"/>
    </location>
</feature>
<dbReference type="EMBL" id="KQ976703">
    <property type="protein sequence ID" value="KYM77164.1"/>
    <property type="molecule type" value="Genomic_DNA"/>
</dbReference>
<feature type="transmembrane region" description="Helical" evidence="6">
    <location>
        <begin position="111"/>
        <end position="130"/>
    </location>
</feature>
<dbReference type="AlphaFoldDB" id="A0A195AYX9"/>
<feature type="transmembrane region" description="Helical" evidence="6">
    <location>
        <begin position="216"/>
        <end position="235"/>
    </location>
</feature>